<dbReference type="KEGG" id="crq:GCK72_006498"/>
<evidence type="ECO:0000313" key="2">
    <source>
        <dbReference type="Proteomes" id="UP000483820"/>
    </source>
</evidence>
<dbReference type="GeneID" id="78774193"/>
<proteinExistence type="predicted"/>
<dbReference type="CTD" id="78774193"/>
<organism evidence="1 2">
    <name type="scientific">Caenorhabditis remanei</name>
    <name type="common">Caenorhabditis vulgaris</name>
    <dbReference type="NCBI Taxonomy" id="31234"/>
    <lineage>
        <taxon>Eukaryota</taxon>
        <taxon>Metazoa</taxon>
        <taxon>Ecdysozoa</taxon>
        <taxon>Nematoda</taxon>
        <taxon>Chromadorea</taxon>
        <taxon>Rhabditida</taxon>
        <taxon>Rhabditina</taxon>
        <taxon>Rhabditomorpha</taxon>
        <taxon>Rhabditoidea</taxon>
        <taxon>Rhabditidae</taxon>
        <taxon>Peloderinae</taxon>
        <taxon>Caenorhabditis</taxon>
    </lineage>
</organism>
<dbReference type="RefSeq" id="XP_053589848.1">
    <property type="nucleotide sequence ID" value="XM_053725654.1"/>
</dbReference>
<accession>A0A6A5HHI7</accession>
<dbReference type="Proteomes" id="UP000483820">
    <property type="component" value="Chromosome II"/>
</dbReference>
<comment type="caution">
    <text evidence="1">The sequence shown here is derived from an EMBL/GenBank/DDBJ whole genome shotgun (WGS) entry which is preliminary data.</text>
</comment>
<name>A0A6A5HHI7_CAERE</name>
<gene>
    <name evidence="1" type="ORF">GCK72_006498</name>
</gene>
<dbReference type="Gene3D" id="1.10.1410.10">
    <property type="match status" value="1"/>
</dbReference>
<sequence>MFLKDRRGWKPFVRLIDDAELCSTFKNDPSITSLTNDIFDKFHDLRPRETDMLECRLTHARFLDLIHDPFFKKTLAELAPVGIVAQQVYVFPTFNSMTRLRKETYVYIQVRAVPGQALPSSQYDRMQLEQEHFKVIAQFVSERAWYISEYFYSKISKLNIKICYDDDIPDVLLGEVYCKACSLFFPHLEPLVLFFHSVMSEDSVGGPYGRTTSFDEKWLPQYKTAMLVIFFLQHCELIPLIMRDTDVFVPTNVTWEKLIDWDEGRQRFFTDQYMFEGRKWASRSIYAKAPLGKLFFLMLVFYTKSIHFGEGRIIIDKGTHPPLMEQEQNCLVIDSVLLRRTSDDFPRKMVYFVIMKAMHSYLCGCRDAGSVGDDLSSIRSQLIEVRRAEEAGRPLPKIPQ</sequence>
<reference evidence="1 2" key="1">
    <citation type="submission" date="2019-12" db="EMBL/GenBank/DDBJ databases">
        <title>Chromosome-level assembly of the Caenorhabditis remanei genome.</title>
        <authorList>
            <person name="Teterina A.A."/>
            <person name="Willis J.H."/>
            <person name="Phillips P.C."/>
        </authorList>
    </citation>
    <scope>NUCLEOTIDE SEQUENCE [LARGE SCALE GENOMIC DNA]</scope>
    <source>
        <strain evidence="1 2">PX506</strain>
        <tissue evidence="1">Whole organism</tissue>
    </source>
</reference>
<evidence type="ECO:0000313" key="1">
    <source>
        <dbReference type="EMBL" id="KAF1766541.1"/>
    </source>
</evidence>
<dbReference type="EMBL" id="WUAV01000002">
    <property type="protein sequence ID" value="KAF1766541.1"/>
    <property type="molecule type" value="Genomic_DNA"/>
</dbReference>
<protein>
    <submittedName>
        <fullName evidence="1">Uncharacterized protein</fullName>
    </submittedName>
</protein>
<dbReference type="AlphaFoldDB" id="A0A6A5HHI7"/>